<sequence length="84" mass="9745">MVNVFECSEHCCLRQHTQCFLTTTVEQDLLATGLHGSSSAQKKDQRSDVQTSSWNPSTKDMMVFEWLERIELTGQFWHEHRGTN</sequence>
<gene>
    <name evidence="2" type="ORF">ANCDUO_18153</name>
</gene>
<evidence type="ECO:0000313" key="3">
    <source>
        <dbReference type="Proteomes" id="UP000054047"/>
    </source>
</evidence>
<name>A0A0C2FYK1_9BILA</name>
<proteinExistence type="predicted"/>
<dbReference type="Proteomes" id="UP000054047">
    <property type="component" value="Unassembled WGS sequence"/>
</dbReference>
<keyword evidence="3" id="KW-1185">Reference proteome</keyword>
<organism evidence="2 3">
    <name type="scientific">Ancylostoma duodenale</name>
    <dbReference type="NCBI Taxonomy" id="51022"/>
    <lineage>
        <taxon>Eukaryota</taxon>
        <taxon>Metazoa</taxon>
        <taxon>Ecdysozoa</taxon>
        <taxon>Nematoda</taxon>
        <taxon>Chromadorea</taxon>
        <taxon>Rhabditida</taxon>
        <taxon>Rhabditina</taxon>
        <taxon>Rhabditomorpha</taxon>
        <taxon>Strongyloidea</taxon>
        <taxon>Ancylostomatidae</taxon>
        <taxon>Ancylostomatinae</taxon>
        <taxon>Ancylostoma</taxon>
    </lineage>
</organism>
<feature type="region of interest" description="Disordered" evidence="1">
    <location>
        <begin position="36"/>
        <end position="56"/>
    </location>
</feature>
<dbReference type="EMBL" id="KN745537">
    <property type="protein sequence ID" value="KIH51754.1"/>
    <property type="molecule type" value="Genomic_DNA"/>
</dbReference>
<protein>
    <submittedName>
        <fullName evidence="2">Uncharacterized protein</fullName>
    </submittedName>
</protein>
<accession>A0A0C2FYK1</accession>
<dbReference type="AlphaFoldDB" id="A0A0C2FYK1"/>
<evidence type="ECO:0000256" key="1">
    <source>
        <dbReference type="SAM" id="MobiDB-lite"/>
    </source>
</evidence>
<evidence type="ECO:0000313" key="2">
    <source>
        <dbReference type="EMBL" id="KIH51754.1"/>
    </source>
</evidence>
<reference evidence="2 3" key="1">
    <citation type="submission" date="2013-12" db="EMBL/GenBank/DDBJ databases">
        <title>Draft genome of the parsitic nematode Ancylostoma duodenale.</title>
        <authorList>
            <person name="Mitreva M."/>
        </authorList>
    </citation>
    <scope>NUCLEOTIDE SEQUENCE [LARGE SCALE GENOMIC DNA]</scope>
    <source>
        <strain evidence="2 3">Zhejiang</strain>
    </source>
</reference>